<reference evidence="2" key="1">
    <citation type="submission" date="2014-04" db="EMBL/GenBank/DDBJ databases">
        <title>Evolutionary Origins and Diversification of the Mycorrhizal Mutualists.</title>
        <authorList>
            <consortium name="DOE Joint Genome Institute"/>
            <consortium name="Mycorrhizal Genomics Consortium"/>
            <person name="Kohler A."/>
            <person name="Kuo A."/>
            <person name="Nagy L.G."/>
            <person name="Floudas D."/>
            <person name="Copeland A."/>
            <person name="Barry K.W."/>
            <person name="Cichocki N."/>
            <person name="Veneault-Fourrey C."/>
            <person name="LaButti K."/>
            <person name="Lindquist E.A."/>
            <person name="Lipzen A."/>
            <person name="Lundell T."/>
            <person name="Morin E."/>
            <person name="Murat C."/>
            <person name="Riley R."/>
            <person name="Ohm R."/>
            <person name="Sun H."/>
            <person name="Tunlid A."/>
            <person name="Henrissat B."/>
            <person name="Grigoriev I.V."/>
            <person name="Hibbett D.S."/>
            <person name="Martin F."/>
        </authorList>
    </citation>
    <scope>NUCLEOTIDE SEQUENCE [LARGE SCALE GENOMIC DNA]</scope>
    <source>
        <strain evidence="2">FD-334 SS-4</strain>
    </source>
</reference>
<gene>
    <name evidence="1" type="ORF">HYPSUDRAFT_210261</name>
</gene>
<keyword evidence="2" id="KW-1185">Reference proteome</keyword>
<name>A0A0D2N7B1_HYPSF</name>
<protein>
    <submittedName>
        <fullName evidence="1">Uncharacterized protein</fullName>
    </submittedName>
</protein>
<accession>A0A0D2N7B1</accession>
<organism evidence="1 2">
    <name type="scientific">Hypholoma sublateritium (strain FD-334 SS-4)</name>
    <dbReference type="NCBI Taxonomy" id="945553"/>
    <lineage>
        <taxon>Eukaryota</taxon>
        <taxon>Fungi</taxon>
        <taxon>Dikarya</taxon>
        <taxon>Basidiomycota</taxon>
        <taxon>Agaricomycotina</taxon>
        <taxon>Agaricomycetes</taxon>
        <taxon>Agaricomycetidae</taxon>
        <taxon>Agaricales</taxon>
        <taxon>Agaricineae</taxon>
        <taxon>Strophariaceae</taxon>
        <taxon>Hypholoma</taxon>
    </lineage>
</organism>
<dbReference type="AlphaFoldDB" id="A0A0D2N7B1"/>
<proteinExistence type="predicted"/>
<dbReference type="Proteomes" id="UP000054270">
    <property type="component" value="Unassembled WGS sequence"/>
</dbReference>
<evidence type="ECO:0000313" key="1">
    <source>
        <dbReference type="EMBL" id="KJA12661.1"/>
    </source>
</evidence>
<dbReference type="EMBL" id="KN818020">
    <property type="protein sequence ID" value="KJA12661.1"/>
    <property type="molecule type" value="Genomic_DNA"/>
</dbReference>
<evidence type="ECO:0000313" key="2">
    <source>
        <dbReference type="Proteomes" id="UP000054270"/>
    </source>
</evidence>
<sequence>MRPDKLRPVGRLGGVTYARVSGGYALARPAWKDLTEEEKALARWETVHSALVTADADGTAISTPD</sequence>